<protein>
    <submittedName>
        <fullName evidence="7">Rhomboid family intramembrane serine protease</fullName>
    </submittedName>
</protein>
<keyword evidence="8" id="KW-1185">Reference proteome</keyword>
<evidence type="ECO:0000256" key="2">
    <source>
        <dbReference type="ARBA" id="ARBA00022692"/>
    </source>
</evidence>
<proteinExistence type="predicted"/>
<feature type="transmembrane region" description="Helical" evidence="5">
    <location>
        <begin position="113"/>
        <end position="131"/>
    </location>
</feature>
<accession>A0A498KRD7</accession>
<comment type="caution">
    <text evidence="7">The sequence shown here is derived from an EMBL/GenBank/DDBJ whole genome shotgun (WGS) entry which is preliminary data.</text>
</comment>
<name>A0A498KRD7_9EURY</name>
<evidence type="ECO:0000256" key="5">
    <source>
        <dbReference type="SAM" id="Phobius"/>
    </source>
</evidence>
<comment type="subcellular location">
    <subcellularLocation>
        <location evidence="1">Membrane</location>
        <topology evidence="1">Multi-pass membrane protein</topology>
    </subcellularLocation>
</comment>
<dbReference type="Gene3D" id="1.20.1540.10">
    <property type="entry name" value="Rhomboid-like"/>
    <property type="match status" value="1"/>
</dbReference>
<dbReference type="GO" id="GO:0016020">
    <property type="term" value="C:membrane"/>
    <property type="evidence" value="ECO:0007669"/>
    <property type="project" value="UniProtKB-SubCell"/>
</dbReference>
<keyword evidence="3 5" id="KW-1133">Transmembrane helix</keyword>
<dbReference type="GO" id="GO:0006508">
    <property type="term" value="P:proteolysis"/>
    <property type="evidence" value="ECO:0007669"/>
    <property type="project" value="UniProtKB-KW"/>
</dbReference>
<dbReference type="SUPFAM" id="SSF144091">
    <property type="entry name" value="Rhomboid-like"/>
    <property type="match status" value="1"/>
</dbReference>
<evidence type="ECO:0000259" key="6">
    <source>
        <dbReference type="Pfam" id="PF01694"/>
    </source>
</evidence>
<keyword evidence="4 5" id="KW-0472">Membrane</keyword>
<feature type="transmembrane region" description="Helical" evidence="5">
    <location>
        <begin position="16"/>
        <end position="35"/>
    </location>
</feature>
<evidence type="ECO:0000256" key="3">
    <source>
        <dbReference type="ARBA" id="ARBA00022989"/>
    </source>
</evidence>
<keyword evidence="7" id="KW-0645">Protease</keyword>
<feature type="transmembrane region" description="Helical" evidence="5">
    <location>
        <begin position="56"/>
        <end position="74"/>
    </location>
</feature>
<gene>
    <name evidence="7" type="ORF">EAF64_18390</name>
</gene>
<dbReference type="Pfam" id="PF01694">
    <property type="entry name" value="Rhomboid"/>
    <property type="match status" value="1"/>
</dbReference>
<dbReference type="Proteomes" id="UP000289691">
    <property type="component" value="Unassembled WGS sequence"/>
</dbReference>
<dbReference type="GO" id="GO:0004252">
    <property type="term" value="F:serine-type endopeptidase activity"/>
    <property type="evidence" value="ECO:0007669"/>
    <property type="project" value="InterPro"/>
</dbReference>
<evidence type="ECO:0000256" key="4">
    <source>
        <dbReference type="ARBA" id="ARBA00023136"/>
    </source>
</evidence>
<evidence type="ECO:0000256" key="1">
    <source>
        <dbReference type="ARBA" id="ARBA00004141"/>
    </source>
</evidence>
<feature type="transmembrane region" description="Helical" evidence="5">
    <location>
        <begin position="294"/>
        <end position="315"/>
    </location>
</feature>
<keyword evidence="7" id="KW-0378">Hydrolase</keyword>
<dbReference type="AlphaFoldDB" id="A0A498KRD7"/>
<feature type="transmembrane region" description="Helical" evidence="5">
    <location>
        <begin position="86"/>
        <end position="106"/>
    </location>
</feature>
<sequence>MSPGVLQIGLLQSIPWWLWAGVVLVSVLLSLGVTLRFERPRGRWAHALRRRFVLGVPWGTLLTVGGVAAFYLVVQAGYQHPRQPLMIPFVSWSYFYPLGVLSSPFAHSGLNHVTSNLVGTLTFMPVAEYAWGHFPRSRGSQSFARLRDNPFVRILAVPAAAVVVGLVSGVFSFGPTIGFSGVVFGIAGFALVSYPIASILVFLGARIVNLAVRAVGDPFTISRAREVFVAPGWANIAIQGHLYGFLLGVALGGYLAVRRDRLPGPARLWFATLLFAVLQGLWQLYTPVPGGRFVLYRAVGVAVIFLLAALIAGGIGEYGDRTLLSSIDLPFSDRSVTADLRTRELAGIVFGAVVVALSLTAVWTGLFVLDDGVDGEISVDGYEVTYAEGITDEYTSSFAVGPFGDGGQVNTSGVVVTSGSREVFYTIVGKQELAVRESVTIVLGSPGRYERVEANRTAWNPVGNDSVYKVYLSHEDTRRLAFTSGPSTVQPRIAGRRIVLAPAERDFGLAVVAAGERVGETPVPAVGTNVSAGGLRFNRTASGSLFAITNDTRVRIAGRP</sequence>
<feature type="transmembrane region" description="Helical" evidence="5">
    <location>
        <begin position="345"/>
        <end position="369"/>
    </location>
</feature>
<dbReference type="OrthoDB" id="205691at2157"/>
<feature type="domain" description="Peptidase S54 rhomboid" evidence="6">
    <location>
        <begin position="100"/>
        <end position="255"/>
    </location>
</feature>
<evidence type="ECO:0000313" key="8">
    <source>
        <dbReference type="Proteomes" id="UP000289691"/>
    </source>
</evidence>
<feature type="transmembrane region" description="Helical" evidence="5">
    <location>
        <begin position="183"/>
        <end position="212"/>
    </location>
</feature>
<dbReference type="RefSeq" id="WP_129070446.1">
    <property type="nucleotide sequence ID" value="NZ_RDFA01000008.1"/>
</dbReference>
<evidence type="ECO:0000313" key="7">
    <source>
        <dbReference type="EMBL" id="RXK46647.1"/>
    </source>
</evidence>
<feature type="transmembrane region" description="Helical" evidence="5">
    <location>
        <begin position="268"/>
        <end position="288"/>
    </location>
</feature>
<dbReference type="EMBL" id="RDFA01000008">
    <property type="protein sequence ID" value="RXK46647.1"/>
    <property type="molecule type" value="Genomic_DNA"/>
</dbReference>
<keyword evidence="2 5" id="KW-0812">Transmembrane</keyword>
<feature type="transmembrane region" description="Helical" evidence="5">
    <location>
        <begin position="151"/>
        <end position="171"/>
    </location>
</feature>
<dbReference type="InterPro" id="IPR022764">
    <property type="entry name" value="Peptidase_S54_rhomboid_dom"/>
</dbReference>
<dbReference type="InterPro" id="IPR035952">
    <property type="entry name" value="Rhomboid-like_sf"/>
</dbReference>
<feature type="transmembrane region" description="Helical" evidence="5">
    <location>
        <begin position="232"/>
        <end position="256"/>
    </location>
</feature>
<organism evidence="7 8">
    <name type="scientific">Halorientalis pallida</name>
    <dbReference type="NCBI Taxonomy" id="2479928"/>
    <lineage>
        <taxon>Archaea</taxon>
        <taxon>Methanobacteriati</taxon>
        <taxon>Methanobacteriota</taxon>
        <taxon>Stenosarchaea group</taxon>
        <taxon>Halobacteria</taxon>
        <taxon>Halobacteriales</taxon>
        <taxon>Haloarculaceae</taxon>
        <taxon>Halorientalis</taxon>
    </lineage>
</organism>
<reference evidence="7 8" key="1">
    <citation type="submission" date="2019-01" db="EMBL/GenBank/DDBJ databases">
        <title>Halorientalis sp. F13-25 a new haloarchaeum isolated from hypersaline water.</title>
        <authorList>
            <person name="Ana D.-V."/>
            <person name="Cristina S.-P."/>
            <person name="Antonio V."/>
        </authorList>
    </citation>
    <scope>NUCLEOTIDE SEQUENCE [LARGE SCALE GENOMIC DNA]</scope>
    <source>
        <strain evidence="7 8">F13-25</strain>
    </source>
</reference>